<organism evidence="9 10">
    <name type="scientific">Lyngbya confervoides BDU141951</name>
    <dbReference type="NCBI Taxonomy" id="1574623"/>
    <lineage>
        <taxon>Bacteria</taxon>
        <taxon>Bacillati</taxon>
        <taxon>Cyanobacteriota</taxon>
        <taxon>Cyanophyceae</taxon>
        <taxon>Oscillatoriophycideae</taxon>
        <taxon>Oscillatoriales</taxon>
        <taxon>Microcoleaceae</taxon>
        <taxon>Lyngbya</taxon>
    </lineage>
</organism>
<evidence type="ECO:0000256" key="6">
    <source>
        <dbReference type="HAMAP-Rule" id="MF_01885"/>
    </source>
</evidence>
<feature type="binding site" evidence="6 7">
    <location>
        <position position="122"/>
    </location>
    <ligand>
        <name>S-adenosyl-L-methionine</name>
        <dbReference type="ChEBI" id="CHEBI:59789"/>
    </ligand>
</feature>
<accession>A0ABD4T639</accession>
<dbReference type="Proteomes" id="UP000031561">
    <property type="component" value="Unassembled WGS sequence"/>
</dbReference>
<dbReference type="InterPro" id="IPR029026">
    <property type="entry name" value="tRNA_m1G_MTases_N"/>
</dbReference>
<gene>
    <name evidence="9" type="ORF">QQ91_0015335</name>
</gene>
<dbReference type="EMBL" id="JTHE03000088">
    <property type="protein sequence ID" value="MCM1984197.1"/>
    <property type="molecule type" value="Genomic_DNA"/>
</dbReference>
<comment type="catalytic activity">
    <reaction evidence="6">
        <text>5-carboxymethylaminomethyluridine(34) in tRNA(Leu) + S-adenosyl-L-methionine = 5-carboxymethylaminomethyl-2'-O-methyluridine(34) in tRNA(Leu) + S-adenosyl-L-homocysteine + H(+)</text>
        <dbReference type="Rhea" id="RHEA:43088"/>
        <dbReference type="Rhea" id="RHEA-COMP:10333"/>
        <dbReference type="Rhea" id="RHEA-COMP:10334"/>
        <dbReference type="ChEBI" id="CHEBI:15378"/>
        <dbReference type="ChEBI" id="CHEBI:57856"/>
        <dbReference type="ChEBI" id="CHEBI:59789"/>
        <dbReference type="ChEBI" id="CHEBI:74508"/>
        <dbReference type="ChEBI" id="CHEBI:74511"/>
        <dbReference type="EC" id="2.1.1.207"/>
    </reaction>
</comment>
<keyword evidence="4 6" id="KW-0949">S-adenosyl-L-methionine</keyword>
<evidence type="ECO:0000259" key="8">
    <source>
        <dbReference type="Pfam" id="PF00588"/>
    </source>
</evidence>
<evidence type="ECO:0000256" key="1">
    <source>
        <dbReference type="ARBA" id="ARBA00022490"/>
    </source>
</evidence>
<dbReference type="AlphaFoldDB" id="A0ABD4T639"/>
<feature type="domain" description="tRNA/rRNA methyltransferase SpoU type" evidence="8">
    <location>
        <begin position="2"/>
        <end position="142"/>
    </location>
</feature>
<dbReference type="EC" id="2.1.1.207" evidence="6"/>
<keyword evidence="2 6" id="KW-0489">Methyltransferase</keyword>
<dbReference type="HAMAP" id="MF_01885">
    <property type="entry name" value="tRNA_methyltr_TrmL"/>
    <property type="match status" value="1"/>
</dbReference>
<dbReference type="GO" id="GO:0030488">
    <property type="term" value="P:tRNA methylation"/>
    <property type="evidence" value="ECO:0007669"/>
    <property type="project" value="UniProtKB-UniRule"/>
</dbReference>
<evidence type="ECO:0000313" key="10">
    <source>
        <dbReference type="Proteomes" id="UP000031561"/>
    </source>
</evidence>
<dbReference type="GO" id="GO:0005737">
    <property type="term" value="C:cytoplasm"/>
    <property type="evidence" value="ECO:0007669"/>
    <property type="project" value="UniProtKB-SubCell"/>
</dbReference>
<comment type="caution">
    <text evidence="9">The sequence shown here is derived from an EMBL/GenBank/DDBJ whole genome shotgun (WGS) entry which is preliminary data.</text>
</comment>
<dbReference type="FunFam" id="3.40.1280.10:FF:000002">
    <property type="entry name" value="Peptidylprolyl isomerase"/>
    <property type="match status" value="1"/>
</dbReference>
<evidence type="ECO:0000256" key="5">
    <source>
        <dbReference type="ARBA" id="ARBA00022694"/>
    </source>
</evidence>
<protein>
    <recommendedName>
        <fullName evidence="6">Putative tRNA (cytidine(34)-2'-O)-methyltransferase</fullName>
        <ecNumber evidence="6">2.1.1.207</ecNumber>
    </recommendedName>
    <alternativeName>
        <fullName evidence="6">tRNA (cytidine/uridine-2'-O-)-methyltransferase</fullName>
    </alternativeName>
</protein>
<feature type="binding site" evidence="6 7">
    <location>
        <position position="131"/>
    </location>
    <ligand>
        <name>S-adenosyl-L-methionine</name>
        <dbReference type="ChEBI" id="CHEBI:59789"/>
    </ligand>
</feature>
<evidence type="ECO:0000256" key="2">
    <source>
        <dbReference type="ARBA" id="ARBA00022603"/>
    </source>
</evidence>
<dbReference type="PIRSF" id="PIRSF029256">
    <property type="entry name" value="SpoU_TrmH_prd"/>
    <property type="match status" value="1"/>
</dbReference>
<dbReference type="InterPro" id="IPR029028">
    <property type="entry name" value="Alpha/beta_knot_MTases"/>
</dbReference>
<comment type="catalytic activity">
    <reaction evidence="6">
        <text>cytidine(34) in tRNA + S-adenosyl-L-methionine = 2'-O-methylcytidine(34) in tRNA + S-adenosyl-L-homocysteine + H(+)</text>
        <dbReference type="Rhea" id="RHEA:43084"/>
        <dbReference type="Rhea" id="RHEA-COMP:10331"/>
        <dbReference type="Rhea" id="RHEA-COMP:10332"/>
        <dbReference type="ChEBI" id="CHEBI:15378"/>
        <dbReference type="ChEBI" id="CHEBI:57856"/>
        <dbReference type="ChEBI" id="CHEBI:59789"/>
        <dbReference type="ChEBI" id="CHEBI:74495"/>
        <dbReference type="ChEBI" id="CHEBI:82748"/>
        <dbReference type="EC" id="2.1.1.207"/>
    </reaction>
</comment>
<dbReference type="CDD" id="cd18094">
    <property type="entry name" value="SpoU-like_TrmL"/>
    <property type="match status" value="1"/>
</dbReference>
<comment type="function">
    <text evidence="6">Could methylate the ribose at the nucleotide 34 wobble position in tRNA.</text>
</comment>
<dbReference type="GO" id="GO:0042802">
    <property type="term" value="F:identical protein binding"/>
    <property type="evidence" value="ECO:0007669"/>
    <property type="project" value="UniProtKB-ARBA"/>
</dbReference>
<dbReference type="Gene3D" id="3.40.1280.10">
    <property type="match status" value="1"/>
</dbReference>
<keyword evidence="5 6" id="KW-0819">tRNA processing</keyword>
<dbReference type="GO" id="GO:0008757">
    <property type="term" value="F:S-adenosylmethionine-dependent methyltransferase activity"/>
    <property type="evidence" value="ECO:0007669"/>
    <property type="project" value="UniProtKB-UniRule"/>
</dbReference>
<keyword evidence="3 6" id="KW-0808">Transferase</keyword>
<evidence type="ECO:0000256" key="7">
    <source>
        <dbReference type="PIRSR" id="PIRSR029256-1"/>
    </source>
</evidence>
<dbReference type="Pfam" id="PF00588">
    <property type="entry name" value="SpoU_methylase"/>
    <property type="match status" value="1"/>
</dbReference>
<dbReference type="SUPFAM" id="SSF75217">
    <property type="entry name" value="alpha/beta knot"/>
    <property type="match status" value="1"/>
</dbReference>
<proteinExistence type="inferred from homology"/>
<dbReference type="InterPro" id="IPR001537">
    <property type="entry name" value="SpoU_MeTrfase"/>
</dbReference>
<keyword evidence="1 6" id="KW-0963">Cytoplasm</keyword>
<comment type="similarity">
    <text evidence="6">Belongs to the class IV-like SAM-binding methyltransferase superfamily. RNA methyltransferase TrmH family. TrmL subfamily.</text>
</comment>
<dbReference type="InterPro" id="IPR016914">
    <property type="entry name" value="TrmL"/>
</dbReference>
<dbReference type="RefSeq" id="WP_166275885.1">
    <property type="nucleotide sequence ID" value="NZ_JTHE03000088.1"/>
</dbReference>
<keyword evidence="10" id="KW-1185">Reference proteome</keyword>
<dbReference type="GO" id="GO:0008175">
    <property type="term" value="F:tRNA methyltransferase activity"/>
    <property type="evidence" value="ECO:0007669"/>
    <property type="project" value="UniProtKB-UniRule"/>
</dbReference>
<evidence type="ECO:0000256" key="4">
    <source>
        <dbReference type="ARBA" id="ARBA00022691"/>
    </source>
</evidence>
<name>A0ABD4T639_9CYAN</name>
<dbReference type="PANTHER" id="PTHR42971:SF1">
    <property type="entry name" value="TRNA (CYTIDINE(34)-2'-O)-METHYLTRANSFERASE"/>
    <property type="match status" value="1"/>
</dbReference>
<feature type="binding site" evidence="6 7">
    <location>
        <position position="102"/>
    </location>
    <ligand>
        <name>S-adenosyl-L-methionine</name>
        <dbReference type="ChEBI" id="CHEBI:59789"/>
    </ligand>
</feature>
<reference evidence="9 10" key="1">
    <citation type="journal article" date="2015" name="Genome Announc.">
        <title>Draft Genome Sequence of Filamentous Marine Cyanobacterium Lyngbya confervoides Strain BDU141951.</title>
        <authorList>
            <person name="Chandrababunaidu M.M."/>
            <person name="Sen D."/>
            <person name="Tripathy S."/>
        </authorList>
    </citation>
    <scope>NUCLEOTIDE SEQUENCE [LARGE SCALE GENOMIC DNA]</scope>
    <source>
        <strain evidence="9 10">BDU141951</strain>
    </source>
</reference>
<sequence length="161" mass="17870">MIRVVLVNPEIPPNTGAIARTCAATDTELHLVEPLGFEISDRYLKRAGLDYWPYVKLTRHPNWASFVTSAAAAGGRLLGFSTRGNLDYWDCQFQPGDWLLFGRETAGLSPQMLAQCDGCLRIPMTQPQVRSLNLSVSAALGLFEARRQLIHRPALQARGNF</sequence>
<evidence type="ECO:0000256" key="3">
    <source>
        <dbReference type="ARBA" id="ARBA00022679"/>
    </source>
</evidence>
<evidence type="ECO:0000313" key="9">
    <source>
        <dbReference type="EMBL" id="MCM1984197.1"/>
    </source>
</evidence>
<comment type="subcellular location">
    <subcellularLocation>
        <location evidence="6">Cytoplasm</location>
    </subcellularLocation>
</comment>
<comment type="caution">
    <text evidence="6">Lacks conserved residue(s) required for the propagation of feature annotation.</text>
</comment>
<dbReference type="PANTHER" id="PTHR42971">
    <property type="entry name" value="TRNA (CYTIDINE(34)-2'-O)-METHYLTRANSFERASE"/>
    <property type="match status" value="1"/>
</dbReference>